<dbReference type="SUPFAM" id="SSF52980">
    <property type="entry name" value="Restriction endonuclease-like"/>
    <property type="match status" value="1"/>
</dbReference>
<dbReference type="GO" id="GO:0004519">
    <property type="term" value="F:endonuclease activity"/>
    <property type="evidence" value="ECO:0007669"/>
    <property type="project" value="UniProtKB-KW"/>
</dbReference>
<dbReference type="EMBL" id="JBHRXK010000006">
    <property type="protein sequence ID" value="MFC3551956.1"/>
    <property type="molecule type" value="Genomic_DNA"/>
</dbReference>
<dbReference type="Pfam" id="PF04480">
    <property type="entry name" value="DUF559"/>
    <property type="match status" value="1"/>
</dbReference>
<keyword evidence="2" id="KW-0540">Nuclease</keyword>
<sequence>MPQRLLGHAKHMRHAPTAAEALLWRHLRAHRFAGFKFKRQQPLGPYIVDFVCFVRRLVIEVDGSQHLEAIGYDMARAGWLNAQGFRVLRFWNDEVLVRTELVLEAIWTTLHEA</sequence>
<dbReference type="Proteomes" id="UP001595740">
    <property type="component" value="Unassembled WGS sequence"/>
</dbReference>
<organism evidence="2 3">
    <name type="scientific">Lysobacter cavernae</name>
    <dbReference type="NCBI Taxonomy" id="1685901"/>
    <lineage>
        <taxon>Bacteria</taxon>
        <taxon>Pseudomonadati</taxon>
        <taxon>Pseudomonadota</taxon>
        <taxon>Gammaproteobacteria</taxon>
        <taxon>Lysobacterales</taxon>
        <taxon>Lysobacteraceae</taxon>
        <taxon>Lysobacter</taxon>
    </lineage>
</organism>
<dbReference type="InterPro" id="IPR047216">
    <property type="entry name" value="Endonuclease_DUF559_bact"/>
</dbReference>
<dbReference type="PANTHER" id="PTHR38590">
    <property type="entry name" value="BLL0828 PROTEIN"/>
    <property type="match status" value="1"/>
</dbReference>
<dbReference type="InterPro" id="IPR011335">
    <property type="entry name" value="Restrct_endonuc-II-like"/>
</dbReference>
<evidence type="ECO:0000259" key="1">
    <source>
        <dbReference type="Pfam" id="PF04480"/>
    </source>
</evidence>
<reference evidence="3" key="1">
    <citation type="journal article" date="2019" name="Int. J. Syst. Evol. Microbiol.">
        <title>The Global Catalogue of Microorganisms (GCM) 10K type strain sequencing project: providing services to taxonomists for standard genome sequencing and annotation.</title>
        <authorList>
            <consortium name="The Broad Institute Genomics Platform"/>
            <consortium name="The Broad Institute Genome Sequencing Center for Infectious Disease"/>
            <person name="Wu L."/>
            <person name="Ma J."/>
        </authorList>
    </citation>
    <scope>NUCLEOTIDE SEQUENCE [LARGE SCALE GENOMIC DNA]</scope>
    <source>
        <strain evidence="3">KCTC 42875</strain>
    </source>
</reference>
<evidence type="ECO:0000313" key="3">
    <source>
        <dbReference type="Proteomes" id="UP001595740"/>
    </source>
</evidence>
<dbReference type="CDD" id="cd01038">
    <property type="entry name" value="Endonuclease_DUF559"/>
    <property type="match status" value="1"/>
</dbReference>
<keyword evidence="2" id="KW-0255">Endonuclease</keyword>
<feature type="domain" description="DUF559" evidence="1">
    <location>
        <begin position="7"/>
        <end position="110"/>
    </location>
</feature>
<keyword evidence="3" id="KW-1185">Reference proteome</keyword>
<name>A0ABV7RTI0_9GAMM</name>
<dbReference type="Gene3D" id="3.40.960.10">
    <property type="entry name" value="VSR Endonuclease"/>
    <property type="match status" value="1"/>
</dbReference>
<keyword evidence="2" id="KW-0378">Hydrolase</keyword>
<dbReference type="RefSeq" id="WP_386759720.1">
    <property type="nucleotide sequence ID" value="NZ_JBHRXK010000006.1"/>
</dbReference>
<comment type="caution">
    <text evidence="2">The sequence shown here is derived from an EMBL/GenBank/DDBJ whole genome shotgun (WGS) entry which is preliminary data.</text>
</comment>
<accession>A0ABV7RTI0</accession>
<dbReference type="InterPro" id="IPR007569">
    <property type="entry name" value="DUF559"/>
</dbReference>
<dbReference type="PANTHER" id="PTHR38590:SF1">
    <property type="entry name" value="BLL0828 PROTEIN"/>
    <property type="match status" value="1"/>
</dbReference>
<proteinExistence type="predicted"/>
<gene>
    <name evidence="2" type="ORF">ACFOLC_13175</name>
</gene>
<evidence type="ECO:0000313" key="2">
    <source>
        <dbReference type="EMBL" id="MFC3551956.1"/>
    </source>
</evidence>
<protein>
    <submittedName>
        <fullName evidence="2">Endonuclease domain-containing protein</fullName>
    </submittedName>
</protein>